<reference evidence="7 8" key="1">
    <citation type="submission" date="2018-03" db="EMBL/GenBank/DDBJ databases">
        <title>Genomic Encyclopedia of Archaeal and Bacterial Type Strains, Phase II (KMG-II): from individual species to whole genera.</title>
        <authorList>
            <person name="Goeker M."/>
        </authorList>
    </citation>
    <scope>NUCLEOTIDE SEQUENCE [LARGE SCALE GENOMIC DNA]</scope>
    <source>
        <strain evidence="7 8">DSM 100065</strain>
    </source>
</reference>
<evidence type="ECO:0000313" key="7">
    <source>
        <dbReference type="EMBL" id="PRZ41477.1"/>
    </source>
</evidence>
<dbReference type="EMBL" id="PVUE01000009">
    <property type="protein sequence ID" value="PRZ41477.1"/>
    <property type="molecule type" value="Genomic_DNA"/>
</dbReference>
<comment type="subcellular location">
    <subcellularLocation>
        <location evidence="1">Cell membrane</location>
        <topology evidence="1">Multi-pass membrane protein</topology>
    </subcellularLocation>
</comment>
<dbReference type="PANTHER" id="PTHR42770:SF16">
    <property type="entry name" value="AMINO ACID PERMEASE"/>
    <property type="match status" value="1"/>
</dbReference>
<keyword evidence="5 6" id="KW-0472">Membrane</keyword>
<evidence type="ECO:0000313" key="8">
    <source>
        <dbReference type="Proteomes" id="UP000237752"/>
    </source>
</evidence>
<dbReference type="Proteomes" id="UP000237752">
    <property type="component" value="Unassembled WGS sequence"/>
</dbReference>
<keyword evidence="3 6" id="KW-0812">Transmembrane</keyword>
<feature type="transmembrane region" description="Helical" evidence="6">
    <location>
        <begin position="216"/>
        <end position="238"/>
    </location>
</feature>
<feature type="transmembrane region" description="Helical" evidence="6">
    <location>
        <begin position="349"/>
        <end position="369"/>
    </location>
</feature>
<feature type="transmembrane region" description="Helical" evidence="6">
    <location>
        <begin position="97"/>
        <end position="115"/>
    </location>
</feature>
<proteinExistence type="predicted"/>
<dbReference type="InterPro" id="IPR002293">
    <property type="entry name" value="AA/rel_permease1"/>
</dbReference>
<sequence length="479" mass="50211">MSAHSITEGPPDPEIDTDITHAGLASKSMGGVEVFAQSLAGIAPSAVMATGPALVVLSAGHGTWLSYGLAMITVVLIGLCIVQFGNRIASTGSLYSYVAHSLGATGAFIAGWALAIGYVFIAMIGIVGTAVYGSSFLAAFGIHAESRPAQLVIFVIAAVAAIGLAVAGIKLSTRFGLVLEIFSIGAILVLLVVTLFRTGVADSAQTSLTGTSSNGITFGVVLAVLGFVGFESSAALGAEARDPHRAIPRAVLFSAIAVGVMYVFSAYVTVKGLSVAGLSKSAAPMDDLAVVAHVSGFRYVIDLGVTMSFFAVTIASVNAASRIFYTMAHERVMPAALAKTHPRHRTPHIALMMLLPPVLLVPVIMLLSGTTPLDIYAYTGTIGTFGYLTAYLLMAIGMPIFMTRHGAMRAYHVVIAVAATAAIVYVVYKNLVPIPPSPYNILPYIYIGLLILGVLWYLVVRWRTPERARLVGTFEEDLD</sequence>
<evidence type="ECO:0000256" key="5">
    <source>
        <dbReference type="ARBA" id="ARBA00023136"/>
    </source>
</evidence>
<dbReference type="AlphaFoldDB" id="A0A2T0ZZ12"/>
<feature type="transmembrane region" description="Helical" evidence="6">
    <location>
        <begin position="440"/>
        <end position="460"/>
    </location>
</feature>
<dbReference type="PANTHER" id="PTHR42770">
    <property type="entry name" value="AMINO ACID TRANSPORTER-RELATED"/>
    <property type="match status" value="1"/>
</dbReference>
<feature type="transmembrane region" description="Helical" evidence="6">
    <location>
        <begin position="149"/>
        <end position="169"/>
    </location>
</feature>
<evidence type="ECO:0000256" key="2">
    <source>
        <dbReference type="ARBA" id="ARBA00022475"/>
    </source>
</evidence>
<evidence type="ECO:0000256" key="4">
    <source>
        <dbReference type="ARBA" id="ARBA00022989"/>
    </source>
</evidence>
<dbReference type="InterPro" id="IPR050367">
    <property type="entry name" value="APC_superfamily"/>
</dbReference>
<feature type="transmembrane region" description="Helical" evidence="6">
    <location>
        <begin position="120"/>
        <end position="143"/>
    </location>
</feature>
<keyword evidence="4 6" id="KW-1133">Transmembrane helix</keyword>
<gene>
    <name evidence="7" type="ORF">CLV47_10924</name>
</gene>
<feature type="transmembrane region" description="Helical" evidence="6">
    <location>
        <begin position="250"/>
        <end position="270"/>
    </location>
</feature>
<dbReference type="OrthoDB" id="137613at2"/>
<feature type="transmembrane region" description="Helical" evidence="6">
    <location>
        <begin position="176"/>
        <end position="196"/>
    </location>
</feature>
<dbReference type="GO" id="GO:0005886">
    <property type="term" value="C:plasma membrane"/>
    <property type="evidence" value="ECO:0007669"/>
    <property type="project" value="UniProtKB-SubCell"/>
</dbReference>
<feature type="transmembrane region" description="Helical" evidence="6">
    <location>
        <begin position="307"/>
        <end position="328"/>
    </location>
</feature>
<feature type="transmembrane region" description="Helical" evidence="6">
    <location>
        <begin position="34"/>
        <end position="57"/>
    </location>
</feature>
<dbReference type="RefSeq" id="WP_106349235.1">
    <property type="nucleotide sequence ID" value="NZ_PVUE01000009.1"/>
</dbReference>
<keyword evidence="2" id="KW-1003">Cell membrane</keyword>
<feature type="transmembrane region" description="Helical" evidence="6">
    <location>
        <begin position="410"/>
        <end position="428"/>
    </location>
</feature>
<evidence type="ECO:0000256" key="1">
    <source>
        <dbReference type="ARBA" id="ARBA00004651"/>
    </source>
</evidence>
<protein>
    <submittedName>
        <fullName evidence="7">Amino acid/polyamine/organocation transporter (APC superfamily)</fullName>
    </submittedName>
</protein>
<feature type="transmembrane region" description="Helical" evidence="6">
    <location>
        <begin position="64"/>
        <end position="85"/>
    </location>
</feature>
<dbReference type="PIRSF" id="PIRSF006060">
    <property type="entry name" value="AA_transporter"/>
    <property type="match status" value="1"/>
</dbReference>
<dbReference type="Gene3D" id="1.20.1740.10">
    <property type="entry name" value="Amino acid/polyamine transporter I"/>
    <property type="match status" value="1"/>
</dbReference>
<keyword evidence="8" id="KW-1185">Reference proteome</keyword>
<feature type="transmembrane region" description="Helical" evidence="6">
    <location>
        <begin position="375"/>
        <end position="398"/>
    </location>
</feature>
<evidence type="ECO:0000256" key="3">
    <source>
        <dbReference type="ARBA" id="ARBA00022692"/>
    </source>
</evidence>
<organism evidence="7 8">
    <name type="scientific">Antricoccus suffuscus</name>
    <dbReference type="NCBI Taxonomy" id="1629062"/>
    <lineage>
        <taxon>Bacteria</taxon>
        <taxon>Bacillati</taxon>
        <taxon>Actinomycetota</taxon>
        <taxon>Actinomycetes</taxon>
        <taxon>Geodermatophilales</taxon>
        <taxon>Antricoccaceae</taxon>
        <taxon>Antricoccus</taxon>
    </lineage>
</organism>
<dbReference type="Pfam" id="PF13520">
    <property type="entry name" value="AA_permease_2"/>
    <property type="match status" value="1"/>
</dbReference>
<name>A0A2T0ZZ12_9ACTN</name>
<dbReference type="GO" id="GO:0022857">
    <property type="term" value="F:transmembrane transporter activity"/>
    <property type="evidence" value="ECO:0007669"/>
    <property type="project" value="InterPro"/>
</dbReference>
<comment type="caution">
    <text evidence="7">The sequence shown here is derived from an EMBL/GenBank/DDBJ whole genome shotgun (WGS) entry which is preliminary data.</text>
</comment>
<accession>A0A2T0ZZ12</accession>
<evidence type="ECO:0000256" key="6">
    <source>
        <dbReference type="SAM" id="Phobius"/>
    </source>
</evidence>